<dbReference type="OrthoDB" id="23220at2759"/>
<reference evidence="3" key="1">
    <citation type="submission" date="2020-01" db="EMBL/GenBank/DDBJ databases">
        <title>Development of genomics and gene disruption for Polysphondylium violaceum indicates a role for the polyketide synthase stlB in stalk morphogenesis.</title>
        <authorList>
            <person name="Narita B."/>
            <person name="Kawabe Y."/>
            <person name="Kin K."/>
            <person name="Saito T."/>
            <person name="Gibbs R."/>
            <person name="Kuspa A."/>
            <person name="Muzny D."/>
            <person name="Queller D."/>
            <person name="Richards S."/>
            <person name="Strassman J."/>
            <person name="Sucgang R."/>
            <person name="Worley K."/>
            <person name="Schaap P."/>
        </authorList>
    </citation>
    <scope>NUCLEOTIDE SEQUENCE</scope>
    <source>
        <strain evidence="3">QSvi11</strain>
    </source>
</reference>
<feature type="transmembrane region" description="Helical" evidence="1">
    <location>
        <begin position="136"/>
        <end position="156"/>
    </location>
</feature>
<name>A0A8J4PLT2_9MYCE</name>
<organism evidence="3 4">
    <name type="scientific">Polysphondylium violaceum</name>
    <dbReference type="NCBI Taxonomy" id="133409"/>
    <lineage>
        <taxon>Eukaryota</taxon>
        <taxon>Amoebozoa</taxon>
        <taxon>Evosea</taxon>
        <taxon>Eumycetozoa</taxon>
        <taxon>Dictyostelia</taxon>
        <taxon>Dictyosteliales</taxon>
        <taxon>Dictyosteliaceae</taxon>
        <taxon>Polysphondylium</taxon>
    </lineage>
</organism>
<feature type="chain" id="PRO_5035159577" description="Transmembrane protein" evidence="2">
    <location>
        <begin position="27"/>
        <end position="157"/>
    </location>
</feature>
<evidence type="ECO:0000313" key="3">
    <source>
        <dbReference type="EMBL" id="KAF2068511.1"/>
    </source>
</evidence>
<protein>
    <recommendedName>
        <fullName evidence="5">Transmembrane protein</fullName>
    </recommendedName>
</protein>
<proteinExistence type="predicted"/>
<keyword evidence="1" id="KW-1133">Transmembrane helix</keyword>
<feature type="signal peptide" evidence="2">
    <location>
        <begin position="1"/>
        <end position="26"/>
    </location>
</feature>
<keyword evidence="1" id="KW-0472">Membrane</keyword>
<accession>A0A8J4PLT2</accession>
<dbReference type="AlphaFoldDB" id="A0A8J4PLT2"/>
<comment type="caution">
    <text evidence="3">The sequence shown here is derived from an EMBL/GenBank/DDBJ whole genome shotgun (WGS) entry which is preliminary data.</text>
</comment>
<sequence>MKFLYFVLAFVAFVTIFNSMAGVADAHSAAGKGNITYCTMCNTSANCDPKSNHSCSELVLGVCQKINNKCQGTFSYGILTQTNQTISTTIYNDDACKSLNDTTKVPEKNCFTCYNDLQILCYESHEDSHGNSASNVLPGALFTLMASLLAILFKFIN</sequence>
<evidence type="ECO:0008006" key="5">
    <source>
        <dbReference type="Google" id="ProtNLM"/>
    </source>
</evidence>
<evidence type="ECO:0000256" key="2">
    <source>
        <dbReference type="SAM" id="SignalP"/>
    </source>
</evidence>
<dbReference type="EMBL" id="AJWJ01000953">
    <property type="protein sequence ID" value="KAF2068511.1"/>
    <property type="molecule type" value="Genomic_DNA"/>
</dbReference>
<keyword evidence="4" id="KW-1185">Reference proteome</keyword>
<dbReference type="Proteomes" id="UP000695562">
    <property type="component" value="Unassembled WGS sequence"/>
</dbReference>
<gene>
    <name evidence="3" type="ORF">CYY_010165</name>
</gene>
<evidence type="ECO:0000313" key="4">
    <source>
        <dbReference type="Proteomes" id="UP000695562"/>
    </source>
</evidence>
<keyword evidence="1" id="KW-0812">Transmembrane</keyword>
<evidence type="ECO:0000256" key="1">
    <source>
        <dbReference type="SAM" id="Phobius"/>
    </source>
</evidence>
<keyword evidence="2" id="KW-0732">Signal</keyword>